<evidence type="ECO:0000313" key="2">
    <source>
        <dbReference type="Proteomes" id="UP001500457"/>
    </source>
</evidence>
<protein>
    <submittedName>
        <fullName evidence="1">Uncharacterized protein</fullName>
    </submittedName>
</protein>
<dbReference type="Proteomes" id="UP001500457">
    <property type="component" value="Unassembled WGS sequence"/>
</dbReference>
<evidence type="ECO:0000313" key="1">
    <source>
        <dbReference type="EMBL" id="GAA4870815.1"/>
    </source>
</evidence>
<dbReference type="EMBL" id="BAABHQ010000004">
    <property type="protein sequence ID" value="GAA4870815.1"/>
    <property type="molecule type" value="Genomic_DNA"/>
</dbReference>
<organism evidence="1 2">
    <name type="scientific">Actinomycetospora straminea</name>
    <dbReference type="NCBI Taxonomy" id="663607"/>
    <lineage>
        <taxon>Bacteria</taxon>
        <taxon>Bacillati</taxon>
        <taxon>Actinomycetota</taxon>
        <taxon>Actinomycetes</taxon>
        <taxon>Pseudonocardiales</taxon>
        <taxon>Pseudonocardiaceae</taxon>
        <taxon>Actinomycetospora</taxon>
    </lineage>
</organism>
<accession>A0ABP9E7J1</accession>
<proteinExistence type="predicted"/>
<comment type="caution">
    <text evidence="1">The sequence shown here is derived from an EMBL/GenBank/DDBJ whole genome shotgun (WGS) entry which is preliminary data.</text>
</comment>
<dbReference type="RefSeq" id="WP_274235006.1">
    <property type="nucleotide sequence ID" value="NZ_BAABHQ010000004.1"/>
</dbReference>
<reference evidence="2" key="1">
    <citation type="journal article" date="2019" name="Int. J. Syst. Evol. Microbiol.">
        <title>The Global Catalogue of Microorganisms (GCM) 10K type strain sequencing project: providing services to taxonomists for standard genome sequencing and annotation.</title>
        <authorList>
            <consortium name="The Broad Institute Genomics Platform"/>
            <consortium name="The Broad Institute Genome Sequencing Center for Infectious Disease"/>
            <person name="Wu L."/>
            <person name="Ma J."/>
        </authorList>
    </citation>
    <scope>NUCLEOTIDE SEQUENCE [LARGE SCALE GENOMIC DNA]</scope>
    <source>
        <strain evidence="2">JCM 17983</strain>
    </source>
</reference>
<keyword evidence="2" id="KW-1185">Reference proteome</keyword>
<gene>
    <name evidence="1" type="ORF">GCM10023203_20140</name>
</gene>
<sequence>MHVAFTRRPDGGSLADIDRGDGLRLRLRSYDRTGPVPHDAVHLLGERALGLRRGLWGSIRAGALFDSLEITGGKPRHDRRRVSDRVRRDHARDLRLAEVVVGVLSHGIDRRAPDVAAALDEAWGITETGRAPFTAEQVGTALTDLRELRERWRRLGPDEALTYTWCAPRR</sequence>
<name>A0ABP9E7J1_9PSEU</name>